<sequence length="73" mass="7637">MIIVCRVCSSPGRKTSSPAGTQVRTVPTPGTTLGVRLTEGRAINPGGSVRPQTISPRSDQLSLSDFLGVSREV</sequence>
<feature type="compositionally biased region" description="Polar residues" evidence="1">
    <location>
        <begin position="12"/>
        <end position="31"/>
    </location>
</feature>
<gene>
    <name evidence="2" type="ORF">BaRGS_00003796</name>
</gene>
<feature type="region of interest" description="Disordered" evidence="1">
    <location>
        <begin position="12"/>
        <end position="33"/>
    </location>
</feature>
<evidence type="ECO:0000256" key="1">
    <source>
        <dbReference type="SAM" id="MobiDB-lite"/>
    </source>
</evidence>
<dbReference type="EMBL" id="JACVVK020000013">
    <property type="protein sequence ID" value="KAK7504768.1"/>
    <property type="molecule type" value="Genomic_DNA"/>
</dbReference>
<evidence type="ECO:0000313" key="2">
    <source>
        <dbReference type="EMBL" id="KAK7504768.1"/>
    </source>
</evidence>
<dbReference type="AlphaFoldDB" id="A0ABD0M0G3"/>
<evidence type="ECO:0000313" key="3">
    <source>
        <dbReference type="Proteomes" id="UP001519460"/>
    </source>
</evidence>
<name>A0ABD0M0G3_9CAEN</name>
<protein>
    <submittedName>
        <fullName evidence="2">Uncharacterized protein</fullName>
    </submittedName>
</protein>
<accession>A0ABD0M0G3</accession>
<comment type="caution">
    <text evidence="2">The sequence shown here is derived from an EMBL/GenBank/DDBJ whole genome shotgun (WGS) entry which is preliminary data.</text>
</comment>
<proteinExistence type="predicted"/>
<keyword evidence="3" id="KW-1185">Reference proteome</keyword>
<reference evidence="2 3" key="1">
    <citation type="journal article" date="2023" name="Sci. Data">
        <title>Genome assembly of the Korean intertidal mud-creeper Batillaria attramentaria.</title>
        <authorList>
            <person name="Patra A.K."/>
            <person name="Ho P.T."/>
            <person name="Jun S."/>
            <person name="Lee S.J."/>
            <person name="Kim Y."/>
            <person name="Won Y.J."/>
        </authorList>
    </citation>
    <scope>NUCLEOTIDE SEQUENCE [LARGE SCALE GENOMIC DNA]</scope>
    <source>
        <strain evidence="2">Wonlab-2016</strain>
    </source>
</reference>
<dbReference type="Proteomes" id="UP001519460">
    <property type="component" value="Unassembled WGS sequence"/>
</dbReference>
<organism evidence="2 3">
    <name type="scientific">Batillaria attramentaria</name>
    <dbReference type="NCBI Taxonomy" id="370345"/>
    <lineage>
        <taxon>Eukaryota</taxon>
        <taxon>Metazoa</taxon>
        <taxon>Spiralia</taxon>
        <taxon>Lophotrochozoa</taxon>
        <taxon>Mollusca</taxon>
        <taxon>Gastropoda</taxon>
        <taxon>Caenogastropoda</taxon>
        <taxon>Sorbeoconcha</taxon>
        <taxon>Cerithioidea</taxon>
        <taxon>Batillariidae</taxon>
        <taxon>Batillaria</taxon>
    </lineage>
</organism>